<name>A0A1V9X7H1_9ACAR</name>
<dbReference type="AlphaFoldDB" id="A0A1V9X7H1"/>
<dbReference type="PANTHER" id="PTHR31800">
    <property type="entry name" value="COILED-COIL DOMAIN-CONTAINING PROTEIN 32"/>
    <property type="match status" value="1"/>
</dbReference>
<evidence type="ECO:0000256" key="1">
    <source>
        <dbReference type="SAM" id="Coils"/>
    </source>
</evidence>
<dbReference type="Proteomes" id="UP000192247">
    <property type="component" value="Unassembled WGS sequence"/>
</dbReference>
<dbReference type="PANTHER" id="PTHR31800:SF1">
    <property type="entry name" value="COILED-COIL DOMAIN-CONTAINING PROTEIN 32"/>
    <property type="match status" value="1"/>
</dbReference>
<dbReference type="InterPro" id="IPR028039">
    <property type="entry name" value="CCDC32"/>
</dbReference>
<feature type="compositionally biased region" description="Low complexity" evidence="2">
    <location>
        <begin position="181"/>
        <end position="192"/>
    </location>
</feature>
<dbReference type="Pfam" id="PF14989">
    <property type="entry name" value="CCDC32"/>
    <property type="match status" value="1"/>
</dbReference>
<organism evidence="3 4">
    <name type="scientific">Tropilaelaps mercedesae</name>
    <dbReference type="NCBI Taxonomy" id="418985"/>
    <lineage>
        <taxon>Eukaryota</taxon>
        <taxon>Metazoa</taxon>
        <taxon>Ecdysozoa</taxon>
        <taxon>Arthropoda</taxon>
        <taxon>Chelicerata</taxon>
        <taxon>Arachnida</taxon>
        <taxon>Acari</taxon>
        <taxon>Parasitiformes</taxon>
        <taxon>Mesostigmata</taxon>
        <taxon>Gamasina</taxon>
        <taxon>Dermanyssoidea</taxon>
        <taxon>Laelapidae</taxon>
        <taxon>Tropilaelaps</taxon>
    </lineage>
</organism>
<gene>
    <name evidence="3" type="ORF">BIW11_12200</name>
</gene>
<feature type="coiled-coil region" evidence="1">
    <location>
        <begin position="73"/>
        <end position="100"/>
    </location>
</feature>
<comment type="caution">
    <text evidence="3">The sequence shown here is derived from an EMBL/GenBank/DDBJ whole genome shotgun (WGS) entry which is preliminary data.</text>
</comment>
<dbReference type="EMBL" id="MNPL01020593">
    <property type="protein sequence ID" value="OQR69525.1"/>
    <property type="molecule type" value="Genomic_DNA"/>
</dbReference>
<dbReference type="InParanoid" id="A0A1V9X7H1"/>
<evidence type="ECO:0000313" key="3">
    <source>
        <dbReference type="EMBL" id="OQR69525.1"/>
    </source>
</evidence>
<evidence type="ECO:0000313" key="4">
    <source>
        <dbReference type="Proteomes" id="UP000192247"/>
    </source>
</evidence>
<keyword evidence="1" id="KW-0175">Coiled coil</keyword>
<protein>
    <submittedName>
        <fullName evidence="3">Uncharacterized protein</fullName>
    </submittedName>
</protein>
<sequence>MAASAVSCNMDDPWRMSEFADATIQEEEQSQLAGFEDNFEPLGWTSCRPAAIETQEQSDRSSRFEMPDSQQYLASLEAKLRRLKVSKKNEKDEARRMVSELRLHKEGRWENAIEDVMPIGFSADALRDDPCAVPFIVRMLYPERSALTAEELQKLVDNDCLTALVNLEGDPVTLNHETTDSSQSSSPQSEKR</sequence>
<proteinExistence type="predicted"/>
<evidence type="ECO:0000256" key="2">
    <source>
        <dbReference type="SAM" id="MobiDB-lite"/>
    </source>
</evidence>
<accession>A0A1V9X7H1</accession>
<feature type="region of interest" description="Disordered" evidence="2">
    <location>
        <begin position="171"/>
        <end position="192"/>
    </location>
</feature>
<keyword evidence="4" id="KW-1185">Reference proteome</keyword>
<reference evidence="3 4" key="1">
    <citation type="journal article" date="2017" name="Gigascience">
        <title>Draft genome of the honey bee ectoparasitic mite, Tropilaelaps mercedesae, is shaped by the parasitic life history.</title>
        <authorList>
            <person name="Dong X."/>
            <person name="Armstrong S.D."/>
            <person name="Xia D."/>
            <person name="Makepeace B.L."/>
            <person name="Darby A.C."/>
            <person name="Kadowaki T."/>
        </authorList>
    </citation>
    <scope>NUCLEOTIDE SEQUENCE [LARGE SCALE GENOMIC DNA]</scope>
    <source>
        <strain evidence="3">Wuxi-XJTLU</strain>
    </source>
</reference>
<dbReference type="OrthoDB" id="5982503at2759"/>
<dbReference type="GO" id="GO:0044782">
    <property type="term" value="P:cilium organization"/>
    <property type="evidence" value="ECO:0007669"/>
    <property type="project" value="TreeGrafter"/>
</dbReference>